<name>A0A7G2CCN0_9TRYP</name>
<accession>A0A7G2CCN0</accession>
<dbReference type="AlphaFoldDB" id="A0A7G2CCN0"/>
<dbReference type="Proteomes" id="UP000515908">
    <property type="component" value="Chromosome 06"/>
</dbReference>
<sequence length="305" mass="33351">MLSVASSPVVLWGKDRKLEVEMSSAQIVLGAMLYSSSSCFPMATKASPFALFSASIFSLFLDGCSSYYYGGKTDFSLSAFLRPLSQTAVGDYSAKMGHISVSSFLVSSERIEAPDHLQAYLQVLRGQLRNDKGRAFVLVNNRDAPYADLIAKSGDILFLIHCEECVGTTTMNVLTTLKNMGFYGTDDPEVDTFVKALDLNGPNLGEQLGDFMAEGPKGKGRSLSGKTAEPWPLLHGKLLTRLLMKELECNIAVPVLACSEPRSEDEKTEFVKCVEEYSFQSFGWNDPPALLFVRGSIKRSTTISV</sequence>
<organism evidence="1 2">
    <name type="scientific">Angomonas deanei</name>
    <dbReference type="NCBI Taxonomy" id="59799"/>
    <lineage>
        <taxon>Eukaryota</taxon>
        <taxon>Discoba</taxon>
        <taxon>Euglenozoa</taxon>
        <taxon>Kinetoplastea</taxon>
        <taxon>Metakinetoplastina</taxon>
        <taxon>Trypanosomatida</taxon>
        <taxon>Trypanosomatidae</taxon>
        <taxon>Strigomonadinae</taxon>
        <taxon>Angomonas</taxon>
    </lineage>
</organism>
<gene>
    <name evidence="1" type="ORF">ADEAN_000393500</name>
</gene>
<keyword evidence="2" id="KW-1185">Reference proteome</keyword>
<dbReference type="VEuPathDB" id="TriTrypDB:ADEAN_000393500"/>
<evidence type="ECO:0000313" key="1">
    <source>
        <dbReference type="EMBL" id="CAD2216473.1"/>
    </source>
</evidence>
<proteinExistence type="predicted"/>
<reference evidence="1 2" key="1">
    <citation type="submission" date="2020-08" db="EMBL/GenBank/DDBJ databases">
        <authorList>
            <person name="Newling K."/>
            <person name="Davey J."/>
            <person name="Forrester S."/>
        </authorList>
    </citation>
    <scope>NUCLEOTIDE SEQUENCE [LARGE SCALE GENOMIC DNA]</scope>
    <source>
        <strain evidence="2">Crithidia deanei Carvalho (ATCC PRA-265)</strain>
    </source>
</reference>
<evidence type="ECO:0000313" key="2">
    <source>
        <dbReference type="Proteomes" id="UP000515908"/>
    </source>
</evidence>
<protein>
    <submittedName>
        <fullName evidence="1">Uncharacterized protein</fullName>
    </submittedName>
</protein>
<dbReference type="EMBL" id="LR877150">
    <property type="protein sequence ID" value="CAD2216473.1"/>
    <property type="molecule type" value="Genomic_DNA"/>
</dbReference>